<dbReference type="NCBIfam" id="NF002458">
    <property type="entry name" value="PRK01641.1"/>
    <property type="match status" value="1"/>
</dbReference>
<protein>
    <recommendedName>
        <fullName evidence="10">3-isopropylmalate dehydratase small subunit</fullName>
        <ecNumber evidence="10">4.2.1.33</ecNumber>
    </recommendedName>
    <alternativeName>
        <fullName evidence="10">Alpha-IPM isomerase</fullName>
        <shortName evidence="10">IPMI</shortName>
    </alternativeName>
    <alternativeName>
        <fullName evidence="10">Isopropylmalate isomerase</fullName>
    </alternativeName>
</protein>
<evidence type="ECO:0000259" key="11">
    <source>
        <dbReference type="Pfam" id="PF00694"/>
    </source>
</evidence>
<feature type="domain" description="Aconitase A/isopropylmalate dehydratase small subunit swivel" evidence="11">
    <location>
        <begin position="12"/>
        <end position="130"/>
    </location>
</feature>
<dbReference type="NCBIfam" id="TIGR00171">
    <property type="entry name" value="leuD"/>
    <property type="match status" value="1"/>
</dbReference>
<dbReference type="InterPro" id="IPR015928">
    <property type="entry name" value="Aconitase/3IPM_dehydase_swvl"/>
</dbReference>
<dbReference type="EC" id="4.2.1.33" evidence="10"/>
<evidence type="ECO:0000256" key="10">
    <source>
        <dbReference type="HAMAP-Rule" id="MF_01031"/>
    </source>
</evidence>
<dbReference type="InterPro" id="IPR000573">
    <property type="entry name" value="AconitaseA/IPMdHydase_ssu_swvl"/>
</dbReference>
<evidence type="ECO:0000256" key="1">
    <source>
        <dbReference type="ARBA" id="ARBA00000491"/>
    </source>
</evidence>
<keyword evidence="6 10" id="KW-0432">Leucine biosynthesis</keyword>
<dbReference type="InterPro" id="IPR033940">
    <property type="entry name" value="IPMI_Swivel"/>
</dbReference>
<evidence type="ECO:0000256" key="5">
    <source>
        <dbReference type="ARBA" id="ARBA00011271"/>
    </source>
</evidence>
<dbReference type="GO" id="GO:0003861">
    <property type="term" value="F:3-isopropylmalate dehydratase activity"/>
    <property type="evidence" value="ECO:0007669"/>
    <property type="project" value="UniProtKB-EC"/>
</dbReference>
<dbReference type="HAMAP" id="MF_01031">
    <property type="entry name" value="LeuD_type1"/>
    <property type="match status" value="1"/>
</dbReference>
<evidence type="ECO:0000256" key="3">
    <source>
        <dbReference type="ARBA" id="ARBA00004729"/>
    </source>
</evidence>
<dbReference type="CDD" id="cd01577">
    <property type="entry name" value="IPMI_Swivel"/>
    <property type="match status" value="1"/>
</dbReference>
<keyword evidence="9 10" id="KW-0100">Branched-chain amino acid biosynthesis</keyword>
<keyword evidence="13" id="KW-1185">Reference proteome</keyword>
<name>A0ABW3LJ32_9BACI</name>
<dbReference type="PANTHER" id="PTHR43345:SF5">
    <property type="entry name" value="3-ISOPROPYLMALATE DEHYDRATASE SMALL SUBUNIT"/>
    <property type="match status" value="1"/>
</dbReference>
<keyword evidence="8 10" id="KW-0456">Lyase</keyword>
<comment type="similarity">
    <text evidence="4 10">Belongs to the LeuD family. LeuD type 1 subfamily.</text>
</comment>
<dbReference type="Proteomes" id="UP001597040">
    <property type="component" value="Unassembled WGS sequence"/>
</dbReference>
<comment type="caution">
    <text evidence="12">The sequence shown here is derived from an EMBL/GenBank/DDBJ whole genome shotgun (WGS) entry which is preliminary data.</text>
</comment>
<evidence type="ECO:0000256" key="7">
    <source>
        <dbReference type="ARBA" id="ARBA00022605"/>
    </source>
</evidence>
<proteinExistence type="inferred from homology"/>
<dbReference type="PANTHER" id="PTHR43345">
    <property type="entry name" value="3-ISOPROPYLMALATE DEHYDRATASE SMALL SUBUNIT 2-RELATED-RELATED"/>
    <property type="match status" value="1"/>
</dbReference>
<comment type="catalytic activity">
    <reaction evidence="1 10">
        <text>(2R,3S)-3-isopropylmalate = (2S)-2-isopropylmalate</text>
        <dbReference type="Rhea" id="RHEA:32287"/>
        <dbReference type="ChEBI" id="CHEBI:1178"/>
        <dbReference type="ChEBI" id="CHEBI:35121"/>
        <dbReference type="EC" id="4.2.1.33"/>
    </reaction>
</comment>
<evidence type="ECO:0000313" key="12">
    <source>
        <dbReference type="EMBL" id="MFD1038400.1"/>
    </source>
</evidence>
<organism evidence="12 13">
    <name type="scientific">Virgibacillus byunsanensis</name>
    <dbReference type="NCBI Taxonomy" id="570945"/>
    <lineage>
        <taxon>Bacteria</taxon>
        <taxon>Bacillati</taxon>
        <taxon>Bacillota</taxon>
        <taxon>Bacilli</taxon>
        <taxon>Bacillales</taxon>
        <taxon>Bacillaceae</taxon>
        <taxon>Virgibacillus</taxon>
    </lineage>
</organism>
<dbReference type="InterPro" id="IPR050075">
    <property type="entry name" value="LeuD"/>
</dbReference>
<dbReference type="EMBL" id="JBHTKJ010000018">
    <property type="protein sequence ID" value="MFD1038400.1"/>
    <property type="molecule type" value="Genomic_DNA"/>
</dbReference>
<dbReference type="InterPro" id="IPR004431">
    <property type="entry name" value="3-IsopropMal_deHydase_ssu"/>
</dbReference>
<dbReference type="RefSeq" id="WP_390361348.1">
    <property type="nucleotide sequence ID" value="NZ_JBHTKJ010000018.1"/>
</dbReference>
<evidence type="ECO:0000256" key="9">
    <source>
        <dbReference type="ARBA" id="ARBA00023304"/>
    </source>
</evidence>
<comment type="subunit">
    <text evidence="5 10">Heterodimer of LeuC and LeuD.</text>
</comment>
<dbReference type="Gene3D" id="3.20.19.10">
    <property type="entry name" value="Aconitase, domain 4"/>
    <property type="match status" value="1"/>
</dbReference>
<evidence type="ECO:0000313" key="13">
    <source>
        <dbReference type="Proteomes" id="UP001597040"/>
    </source>
</evidence>
<dbReference type="Pfam" id="PF00694">
    <property type="entry name" value="Aconitase_C"/>
    <property type="match status" value="1"/>
</dbReference>
<accession>A0ABW3LJ32</accession>
<evidence type="ECO:0000256" key="8">
    <source>
        <dbReference type="ARBA" id="ARBA00023239"/>
    </source>
</evidence>
<comment type="pathway">
    <text evidence="3 10">Amino-acid biosynthesis; L-leucine biosynthesis; L-leucine from 3-methyl-2-oxobutanoate: step 2/4.</text>
</comment>
<evidence type="ECO:0000256" key="4">
    <source>
        <dbReference type="ARBA" id="ARBA00009845"/>
    </source>
</evidence>
<reference evidence="13" key="1">
    <citation type="journal article" date="2019" name="Int. J. Syst. Evol. Microbiol.">
        <title>The Global Catalogue of Microorganisms (GCM) 10K type strain sequencing project: providing services to taxonomists for standard genome sequencing and annotation.</title>
        <authorList>
            <consortium name="The Broad Institute Genomics Platform"/>
            <consortium name="The Broad Institute Genome Sequencing Center for Infectious Disease"/>
            <person name="Wu L."/>
            <person name="Ma J."/>
        </authorList>
    </citation>
    <scope>NUCLEOTIDE SEQUENCE [LARGE SCALE GENOMIC DNA]</scope>
    <source>
        <strain evidence="13">CCUG 56754</strain>
    </source>
</reference>
<keyword evidence="7 10" id="KW-0028">Amino-acid biosynthesis</keyword>
<dbReference type="SUPFAM" id="SSF52016">
    <property type="entry name" value="LeuD/IlvD-like"/>
    <property type="match status" value="1"/>
</dbReference>
<evidence type="ECO:0000256" key="2">
    <source>
        <dbReference type="ARBA" id="ARBA00002695"/>
    </source>
</evidence>
<sequence length="206" mass="24128">MSTETTKSIRPFNQITSIVAPFEHANVNTDVILPKQFLKLVKKTGYGEFLFYDWRYLDDGSENPDFILNKLPYRNSSILLTKKNFGSGSSREHAPWSLYDFGIRVIIAPSFADIFYSNCIKNEILPIILDERQVKDFFDQVSENFTLTVNLKEQKITDQNEYKVPFKIDKYSKYMLINGLDEIALTSKHTDKITEFEKHHKIYYKI</sequence>
<comment type="function">
    <text evidence="2 10">Catalyzes the isomerization between 2-isopropylmalate and 3-isopropylmalate, via the formation of 2-isopropylmaleate.</text>
</comment>
<gene>
    <name evidence="10 12" type="primary">leuD</name>
    <name evidence="12" type="ORF">ACFQ3N_08305</name>
</gene>
<evidence type="ECO:0000256" key="6">
    <source>
        <dbReference type="ARBA" id="ARBA00022430"/>
    </source>
</evidence>